<keyword evidence="2" id="KW-0805">Transcription regulation</keyword>
<evidence type="ECO:0000256" key="3">
    <source>
        <dbReference type="ARBA" id="ARBA00023125"/>
    </source>
</evidence>
<protein>
    <submittedName>
        <fullName evidence="5">BlaI/MecI/CopY family transcriptional regulator</fullName>
    </submittedName>
</protein>
<keyword evidence="3" id="KW-0238">DNA-binding</keyword>
<keyword evidence="4" id="KW-0804">Transcription</keyword>
<comment type="similarity">
    <text evidence="1">Belongs to the BlaI transcriptional regulatory family.</text>
</comment>
<dbReference type="EMBL" id="JAQFWP010000042">
    <property type="protein sequence ID" value="MDA2806852.1"/>
    <property type="molecule type" value="Genomic_DNA"/>
</dbReference>
<keyword evidence="6" id="KW-1185">Reference proteome</keyword>
<accession>A0ABT4TQ84</accession>
<proteinExistence type="inferred from homology"/>
<organism evidence="5 6">
    <name type="scientific">Nocardiopsis suaedae</name>
    <dbReference type="NCBI Taxonomy" id="3018444"/>
    <lineage>
        <taxon>Bacteria</taxon>
        <taxon>Bacillati</taxon>
        <taxon>Actinomycetota</taxon>
        <taxon>Actinomycetes</taxon>
        <taxon>Streptosporangiales</taxon>
        <taxon>Nocardiopsidaceae</taxon>
        <taxon>Nocardiopsis</taxon>
    </lineage>
</organism>
<evidence type="ECO:0000256" key="2">
    <source>
        <dbReference type="ARBA" id="ARBA00023015"/>
    </source>
</evidence>
<dbReference type="InterPro" id="IPR036388">
    <property type="entry name" value="WH-like_DNA-bd_sf"/>
</dbReference>
<dbReference type="Gene3D" id="6.10.140.850">
    <property type="match status" value="1"/>
</dbReference>
<dbReference type="Proteomes" id="UP001165685">
    <property type="component" value="Unassembled WGS sequence"/>
</dbReference>
<dbReference type="RefSeq" id="WP_270679487.1">
    <property type="nucleotide sequence ID" value="NZ_JAQFWP010000042.1"/>
</dbReference>
<evidence type="ECO:0000313" key="6">
    <source>
        <dbReference type="Proteomes" id="UP001165685"/>
    </source>
</evidence>
<comment type="caution">
    <text evidence="5">The sequence shown here is derived from an EMBL/GenBank/DDBJ whole genome shotgun (WGS) entry which is preliminary data.</text>
</comment>
<dbReference type="SUPFAM" id="SSF46785">
    <property type="entry name" value="Winged helix' DNA-binding domain"/>
    <property type="match status" value="1"/>
</dbReference>
<name>A0ABT4TQ84_9ACTN</name>
<dbReference type="Pfam" id="PF03965">
    <property type="entry name" value="Penicillinase_R"/>
    <property type="match status" value="1"/>
</dbReference>
<dbReference type="InterPro" id="IPR005650">
    <property type="entry name" value="BlaI_family"/>
</dbReference>
<dbReference type="InterPro" id="IPR036390">
    <property type="entry name" value="WH_DNA-bd_sf"/>
</dbReference>
<dbReference type="Gene3D" id="1.10.10.10">
    <property type="entry name" value="Winged helix-like DNA-binding domain superfamily/Winged helix DNA-binding domain"/>
    <property type="match status" value="1"/>
</dbReference>
<sequence length="124" mass="13942">MEDAGLGPLEAAVLDLLWDAGDGEMSVRQAVEALPGRTPAYTTISTVMENLRRKGWVERRRTGRVWFYRPLRDRAGYAARRMHGALTDSGDPRAALLRFVDEMSPEDVDVLRSLLAQAPREDEE</sequence>
<evidence type="ECO:0000313" key="5">
    <source>
        <dbReference type="EMBL" id="MDA2806852.1"/>
    </source>
</evidence>
<evidence type="ECO:0000256" key="1">
    <source>
        <dbReference type="ARBA" id="ARBA00011046"/>
    </source>
</evidence>
<gene>
    <name evidence="5" type="ORF">O4U47_20260</name>
</gene>
<evidence type="ECO:0000256" key="4">
    <source>
        <dbReference type="ARBA" id="ARBA00023163"/>
    </source>
</evidence>
<reference evidence="5" key="1">
    <citation type="submission" date="2023-01" db="EMBL/GenBank/DDBJ databases">
        <title>Draft genome sequence of Nocardiopsis sp. LSu2-4 isolated from halophytes.</title>
        <authorList>
            <person name="Duangmal K."/>
            <person name="Chantavorakit T."/>
        </authorList>
    </citation>
    <scope>NUCLEOTIDE SEQUENCE</scope>
    <source>
        <strain evidence="5">LSu2-4</strain>
    </source>
</reference>